<dbReference type="NCBIfam" id="TIGR01764">
    <property type="entry name" value="excise"/>
    <property type="match status" value="1"/>
</dbReference>
<reference evidence="3" key="1">
    <citation type="journal article" date="2019" name="Int. J. Syst. Evol. Microbiol.">
        <title>The Global Catalogue of Microorganisms (GCM) 10K type strain sequencing project: providing services to taxonomists for standard genome sequencing and annotation.</title>
        <authorList>
            <consortium name="The Broad Institute Genomics Platform"/>
            <consortium name="The Broad Institute Genome Sequencing Center for Infectious Disease"/>
            <person name="Wu L."/>
            <person name="Ma J."/>
        </authorList>
    </citation>
    <scope>NUCLEOTIDE SEQUENCE [LARGE SCALE GENOMIC DNA]</scope>
    <source>
        <strain evidence="3">JCM 9458</strain>
    </source>
</reference>
<accession>A0ABP6T5B3</accession>
<dbReference type="Pfam" id="PF12728">
    <property type="entry name" value="HTH_17"/>
    <property type="match status" value="1"/>
</dbReference>
<proteinExistence type="predicted"/>
<evidence type="ECO:0000313" key="3">
    <source>
        <dbReference type="Proteomes" id="UP001501676"/>
    </source>
</evidence>
<dbReference type="EMBL" id="BAAAYN010000040">
    <property type="protein sequence ID" value="GAA3393042.1"/>
    <property type="molecule type" value="Genomic_DNA"/>
</dbReference>
<protein>
    <submittedName>
        <fullName evidence="2">Helix-turn-helix domain-containing protein</fullName>
    </submittedName>
</protein>
<feature type="domain" description="Helix-turn-helix" evidence="1">
    <location>
        <begin position="7"/>
        <end position="52"/>
    </location>
</feature>
<dbReference type="InterPro" id="IPR009061">
    <property type="entry name" value="DNA-bd_dom_put_sf"/>
</dbReference>
<dbReference type="InterPro" id="IPR010093">
    <property type="entry name" value="SinI_DNA-bd"/>
</dbReference>
<evidence type="ECO:0000259" key="1">
    <source>
        <dbReference type="Pfam" id="PF12728"/>
    </source>
</evidence>
<comment type="caution">
    <text evidence="2">The sequence shown here is derived from an EMBL/GenBank/DDBJ whole genome shotgun (WGS) entry which is preliminary data.</text>
</comment>
<evidence type="ECO:0000313" key="2">
    <source>
        <dbReference type="EMBL" id="GAA3393042.1"/>
    </source>
</evidence>
<dbReference type="SUPFAM" id="SSF46955">
    <property type="entry name" value="Putative DNA-binding domain"/>
    <property type="match status" value="1"/>
</dbReference>
<organism evidence="2 3">
    <name type="scientific">Cryptosporangium minutisporangium</name>
    <dbReference type="NCBI Taxonomy" id="113569"/>
    <lineage>
        <taxon>Bacteria</taxon>
        <taxon>Bacillati</taxon>
        <taxon>Actinomycetota</taxon>
        <taxon>Actinomycetes</taxon>
        <taxon>Cryptosporangiales</taxon>
        <taxon>Cryptosporangiaceae</taxon>
        <taxon>Cryptosporangium</taxon>
    </lineage>
</organism>
<gene>
    <name evidence="2" type="ORF">GCM10020369_57040</name>
</gene>
<dbReference type="RefSeq" id="WP_345731320.1">
    <property type="nucleotide sequence ID" value="NZ_BAAAYN010000040.1"/>
</dbReference>
<dbReference type="InterPro" id="IPR041657">
    <property type="entry name" value="HTH_17"/>
</dbReference>
<dbReference type="Proteomes" id="UP001501676">
    <property type="component" value="Unassembled WGS sequence"/>
</dbReference>
<name>A0ABP6T5B3_9ACTN</name>
<sequence>MAVPPEWYSVEQVAALLGLHGKTVRGYVRDGRLVASRIGRQYRIAAADLEAFCGRPVESAARRCHVEVSSIVQIDGVDRAEMDRLSTLVLSAASGAPEGGALRVQTVYDSERGSLKLVLLGSVGRTAELLRLVDAYTGGVSGG</sequence>
<keyword evidence="3" id="KW-1185">Reference proteome</keyword>